<dbReference type="SUPFAM" id="SSF50249">
    <property type="entry name" value="Nucleic acid-binding proteins"/>
    <property type="match status" value="2"/>
</dbReference>
<evidence type="ECO:0000259" key="1">
    <source>
        <dbReference type="PROSITE" id="PS50126"/>
    </source>
</evidence>
<dbReference type="Gene3D" id="2.40.50.140">
    <property type="entry name" value="Nucleic acid-binding proteins"/>
    <property type="match status" value="2"/>
</dbReference>
<keyword evidence="3" id="KW-1185">Reference proteome</keyword>
<feature type="domain" description="S1 motif" evidence="1">
    <location>
        <begin position="276"/>
        <end position="344"/>
    </location>
</feature>
<dbReference type="GO" id="GO:0003723">
    <property type="term" value="F:RNA binding"/>
    <property type="evidence" value="ECO:0007669"/>
    <property type="project" value="TreeGrafter"/>
</dbReference>
<feature type="domain" description="S1 motif" evidence="1">
    <location>
        <begin position="467"/>
        <end position="536"/>
    </location>
</feature>
<dbReference type="Gene3D" id="1.25.40.10">
    <property type="entry name" value="Tetratricopeptide repeat domain"/>
    <property type="match status" value="1"/>
</dbReference>
<accession>A0A177EEI6</accession>
<dbReference type="PANTHER" id="PTHR23270:SF10">
    <property type="entry name" value="PROTEIN RRP5 HOMOLOG"/>
    <property type="match status" value="1"/>
</dbReference>
<reference evidence="2 3" key="1">
    <citation type="submission" date="2016-02" db="EMBL/GenBank/DDBJ databases">
        <title>Discovery of a natural microsporidian pathogen with a broad tissue tropism in Caenorhabditis elegans.</title>
        <authorList>
            <person name="Luallen R.J."/>
            <person name="Reinke A.W."/>
            <person name="Tong L."/>
            <person name="Botts M.R."/>
            <person name="Felix M.-A."/>
            <person name="Troemel E.R."/>
        </authorList>
    </citation>
    <scope>NUCLEOTIDE SEQUENCE [LARGE SCALE GENOMIC DNA]</scope>
    <source>
        <strain evidence="2 3">JUm2807</strain>
    </source>
</reference>
<dbReference type="GO" id="GO:0032040">
    <property type="term" value="C:small-subunit processome"/>
    <property type="evidence" value="ECO:0007669"/>
    <property type="project" value="TreeGrafter"/>
</dbReference>
<protein>
    <recommendedName>
        <fullName evidence="1">S1 motif domain-containing protein</fullName>
    </recommendedName>
</protein>
<dbReference type="EMBL" id="LTDL01000037">
    <property type="protein sequence ID" value="OAG30126.1"/>
    <property type="molecule type" value="Genomic_DNA"/>
</dbReference>
<dbReference type="GO" id="GO:0006364">
    <property type="term" value="P:rRNA processing"/>
    <property type="evidence" value="ECO:0007669"/>
    <property type="project" value="InterPro"/>
</dbReference>
<organism evidence="2 3">
    <name type="scientific">Nematocida displodere</name>
    <dbReference type="NCBI Taxonomy" id="1805483"/>
    <lineage>
        <taxon>Eukaryota</taxon>
        <taxon>Fungi</taxon>
        <taxon>Fungi incertae sedis</taxon>
        <taxon>Microsporidia</taxon>
        <taxon>Nematocida</taxon>
    </lineage>
</organism>
<dbReference type="InterPro" id="IPR003029">
    <property type="entry name" value="S1_domain"/>
</dbReference>
<dbReference type="PROSITE" id="PS50126">
    <property type="entry name" value="S1"/>
    <property type="match status" value="2"/>
</dbReference>
<dbReference type="Pfam" id="PF00575">
    <property type="entry name" value="S1"/>
    <property type="match status" value="1"/>
</dbReference>
<dbReference type="GeneID" id="93648059"/>
<dbReference type="STRING" id="1805483.A0A177EEI6"/>
<evidence type="ECO:0000313" key="2">
    <source>
        <dbReference type="EMBL" id="OAG30126.1"/>
    </source>
</evidence>
<name>A0A177EEI6_9MICR</name>
<dbReference type="InterPro" id="IPR012340">
    <property type="entry name" value="NA-bd_OB-fold"/>
</dbReference>
<dbReference type="SUPFAM" id="SSF48452">
    <property type="entry name" value="TPR-like"/>
    <property type="match status" value="1"/>
</dbReference>
<dbReference type="VEuPathDB" id="MicrosporidiaDB:NEDG_01709"/>
<dbReference type="InterPro" id="IPR045209">
    <property type="entry name" value="Rrp5"/>
</dbReference>
<dbReference type="SMART" id="SM00316">
    <property type="entry name" value="S1"/>
    <property type="match status" value="2"/>
</dbReference>
<dbReference type="AlphaFoldDB" id="A0A177EEI6"/>
<dbReference type="RefSeq" id="XP_067544601.1">
    <property type="nucleotide sequence ID" value="XM_067689127.1"/>
</dbReference>
<dbReference type="OrthoDB" id="412781at2759"/>
<dbReference type="Proteomes" id="UP000185944">
    <property type="component" value="Unassembled WGS sequence"/>
</dbReference>
<proteinExistence type="predicted"/>
<comment type="caution">
    <text evidence="2">The sequence shown here is derived from an EMBL/GenBank/DDBJ whole genome shotgun (WGS) entry which is preliminary data.</text>
</comment>
<sequence>MKRILFGKRAVKKHKLETATGSYKVGGIALGSFFREKIDAIEFKLPNGKTAVCYKEYIKNELEAIKDIIDTKTTPSFFMKTFNPELYVELMILGERQGRYECTFFVQKMLRQQSLVTGFITHTEEIGYTVEIGMPNKRAVVQTNTKYKAGDLGVFQVSSVSGSTYLLSDETDREIYIGEREEIAPGIILRATITGIPKHIRGEEKAFFTKRRFLYTCECLGIRNAIVESSQELENGAGVRIITVYISEDRETIHCIPFDEYQEVLQNTLPSQEYIGRVFEGTVTSIGERSSVVKMEEVNLIGILSSRHYTDHSTNESVPLFKEGDTIKVKIFCINGYLISLTAKETLINSEDPIDLDIGAIVKGVVKDMNATAIKCETINRNIVWIKRATEEEPYIGKLYNLQVNDVTGYAKVYLGNKLLADGSNEVAPTTLQGKTKEARALLKKGKEPRRSWKEIAIEEAKKYTNGQIVEGVITKIYPYGAFAKLSKDFVIRIKIAEVSSRFVKEWMTLLHLGQAVKMVLYDIDYENGRVEGSIKKYEILNMASTHTQIEPEAFPRANLQEPLAYGIEEEEESLSEAESENDEELEMELFNSKDNAEPWTKRIISLPLKKAVEIWRKALKVIESPESKKKVCVALVSAMGASPTPLTEEDEDEVLKEGVKRDGSNFLKKSIDNTRLTKNTALYKKLCLMFIRQRKESPYGFKELIFLAQKEQSLAVLSTVSEQIACSELKAADKKEVEMEYIGALYAISKKEARTAIEKSIASVTNKNKVDWIIKHINLEVSSIKSLADINYTRNILDRSVVSDDVSPGAAKGIFKIYLKFEKDYGTKETVDKVIEMAKTYVSSLPQ</sequence>
<dbReference type="PANTHER" id="PTHR23270">
    <property type="entry name" value="PROGRAMMED CELL DEATH PROTEIN 11 PRE-RRNA PROCESSING PROTEIN RRP5"/>
    <property type="match status" value="1"/>
</dbReference>
<dbReference type="InterPro" id="IPR011990">
    <property type="entry name" value="TPR-like_helical_dom_sf"/>
</dbReference>
<gene>
    <name evidence="2" type="ORF">NEDG_01709</name>
</gene>
<evidence type="ECO:0000313" key="3">
    <source>
        <dbReference type="Proteomes" id="UP000185944"/>
    </source>
</evidence>